<dbReference type="PRINTS" id="PR00449">
    <property type="entry name" value="RASTRNSFRMNG"/>
</dbReference>
<feature type="region of interest" description="Disordered" evidence="6">
    <location>
        <begin position="1"/>
        <end position="28"/>
    </location>
</feature>
<evidence type="ECO:0000256" key="4">
    <source>
        <dbReference type="ARBA" id="ARBA00023289"/>
    </source>
</evidence>
<dbReference type="InterPro" id="IPR027417">
    <property type="entry name" value="P-loop_NTPase"/>
</dbReference>
<keyword evidence="4" id="KW-0449">Lipoprotein</keyword>
<comment type="similarity">
    <text evidence="1">Belongs to the small GTPase superfamily. Rab family.</text>
</comment>
<keyword evidence="3" id="KW-0342">GTP-binding</keyword>
<dbReference type="EMBL" id="MU069490">
    <property type="protein sequence ID" value="KAF5841281.1"/>
    <property type="molecule type" value="Genomic_DNA"/>
</dbReference>
<evidence type="ECO:0000313" key="8">
    <source>
        <dbReference type="Proteomes" id="UP000815325"/>
    </source>
</evidence>
<organism evidence="7 8">
    <name type="scientific">Dunaliella salina</name>
    <name type="common">Green alga</name>
    <name type="synonym">Protococcus salinus</name>
    <dbReference type="NCBI Taxonomy" id="3046"/>
    <lineage>
        <taxon>Eukaryota</taxon>
        <taxon>Viridiplantae</taxon>
        <taxon>Chlorophyta</taxon>
        <taxon>core chlorophytes</taxon>
        <taxon>Chlorophyceae</taxon>
        <taxon>CS clade</taxon>
        <taxon>Chlamydomonadales</taxon>
        <taxon>Dunaliellaceae</taxon>
        <taxon>Dunaliella</taxon>
    </lineage>
</organism>
<dbReference type="PROSITE" id="PS51419">
    <property type="entry name" value="RAB"/>
    <property type="match status" value="1"/>
</dbReference>
<accession>A0ABQ7H381</accession>
<evidence type="ECO:0000313" key="7">
    <source>
        <dbReference type="EMBL" id="KAF5841281.1"/>
    </source>
</evidence>
<dbReference type="SUPFAM" id="SSF52540">
    <property type="entry name" value="P-loop containing nucleoside triphosphate hydrolases"/>
    <property type="match status" value="1"/>
</dbReference>
<dbReference type="PANTHER" id="PTHR47981">
    <property type="entry name" value="RAB FAMILY"/>
    <property type="match status" value="1"/>
</dbReference>
<comment type="subcellular location">
    <subcellularLocation>
        <location evidence="5">Endomembrane system</location>
        <topology evidence="5">Lipid-anchor</topology>
        <orientation evidence="5">Cytoplasmic side</orientation>
    </subcellularLocation>
</comment>
<dbReference type="SMART" id="SM00175">
    <property type="entry name" value="RAB"/>
    <property type="match status" value="1"/>
</dbReference>
<dbReference type="InterPro" id="IPR001806">
    <property type="entry name" value="Small_GTPase"/>
</dbReference>
<keyword evidence="8" id="KW-1185">Reference proteome</keyword>
<dbReference type="PROSITE" id="PS51421">
    <property type="entry name" value="RAS"/>
    <property type="match status" value="1"/>
</dbReference>
<protein>
    <submittedName>
        <fullName evidence="7">Uncharacterized protein</fullName>
    </submittedName>
</protein>
<dbReference type="Pfam" id="PF00071">
    <property type="entry name" value="Ras"/>
    <property type="match status" value="1"/>
</dbReference>
<evidence type="ECO:0000256" key="6">
    <source>
        <dbReference type="SAM" id="MobiDB-lite"/>
    </source>
</evidence>
<comment type="caution">
    <text evidence="7">The sequence shown here is derived from an EMBL/GenBank/DDBJ whole genome shotgun (WGS) entry which is preliminary data.</text>
</comment>
<keyword evidence="2" id="KW-0547">Nucleotide-binding</keyword>
<dbReference type="PANTHER" id="PTHR47981:SF20">
    <property type="entry name" value="RAS-RELATED PROTEIN RAB-7A"/>
    <property type="match status" value="1"/>
</dbReference>
<evidence type="ECO:0000256" key="5">
    <source>
        <dbReference type="ARBA" id="ARBA00046278"/>
    </source>
</evidence>
<dbReference type="Gene3D" id="3.40.50.300">
    <property type="entry name" value="P-loop containing nucleotide triphosphate hydrolases"/>
    <property type="match status" value="1"/>
</dbReference>
<gene>
    <name evidence="7" type="ORF">DUNSADRAFT_13735</name>
</gene>
<keyword evidence="4" id="KW-0636">Prenylation</keyword>
<dbReference type="Proteomes" id="UP000815325">
    <property type="component" value="Unassembled WGS sequence"/>
</dbReference>
<proteinExistence type="inferred from homology"/>
<evidence type="ECO:0000256" key="3">
    <source>
        <dbReference type="ARBA" id="ARBA00023134"/>
    </source>
</evidence>
<name>A0ABQ7H381_DUNSA</name>
<evidence type="ECO:0000256" key="2">
    <source>
        <dbReference type="ARBA" id="ARBA00022741"/>
    </source>
</evidence>
<sequence>MQAHPQDPDNFPFMTLGNKIDADGGNSRVVSKKKAEAWAQSKGGMPYFETSAKDDINVEAAFTQMARNALRHEKEEDLFVPEAVDMNTSAGAARKRSGCC</sequence>
<evidence type="ECO:0000256" key="1">
    <source>
        <dbReference type="ARBA" id="ARBA00006270"/>
    </source>
</evidence>
<reference evidence="7" key="1">
    <citation type="submission" date="2017-08" db="EMBL/GenBank/DDBJ databases">
        <authorList>
            <person name="Polle J.E."/>
            <person name="Barry K."/>
            <person name="Cushman J."/>
            <person name="Schmutz J."/>
            <person name="Tran D."/>
            <person name="Hathwaick L.T."/>
            <person name="Yim W.C."/>
            <person name="Jenkins J."/>
            <person name="Mckie-Krisberg Z.M."/>
            <person name="Prochnik S."/>
            <person name="Lindquist E."/>
            <person name="Dockter R.B."/>
            <person name="Adam C."/>
            <person name="Molina H."/>
            <person name="Bunkerborg J."/>
            <person name="Jin E."/>
            <person name="Buchheim M."/>
            <person name="Magnuson J."/>
        </authorList>
    </citation>
    <scope>NUCLEOTIDE SEQUENCE</scope>
    <source>
        <strain evidence="7">CCAP 19/18</strain>
    </source>
</reference>